<protein>
    <submittedName>
        <fullName evidence="1">Uncharacterized protein</fullName>
    </submittedName>
</protein>
<sequence length="127" mass="13987">MLSSRYALFHALMVPLIHIKADPAAPSSISCMEDINKANNALKSLPKELDSLSQSFVIALRQLHSVSSRAVPQRKEDLESSEGKKAITPHDVGSSVNNIFGNQELDLLKNQDLSSSQDLDFSEWVHS</sequence>
<evidence type="ECO:0000313" key="1">
    <source>
        <dbReference type="EMBL" id="RAH66312.1"/>
    </source>
</evidence>
<keyword evidence="2" id="KW-1185">Reference proteome</keyword>
<reference evidence="1" key="1">
    <citation type="submission" date="2018-02" db="EMBL/GenBank/DDBJ databases">
        <title>The genomes of Aspergillus section Nigri reveals drivers in fungal speciation.</title>
        <authorList>
            <consortium name="DOE Joint Genome Institute"/>
            <person name="Vesth T.C."/>
            <person name="Nybo J."/>
            <person name="Theobald S."/>
            <person name="Brandl J."/>
            <person name="Frisvad J.C."/>
            <person name="Nielsen K.F."/>
            <person name="Lyhne E.K."/>
            <person name="Kogle M.E."/>
            <person name="Kuo A."/>
            <person name="Riley R."/>
            <person name="Clum A."/>
            <person name="Nolan M."/>
            <person name="Lipzen A."/>
            <person name="Salamov A."/>
            <person name="Henrissat B."/>
            <person name="Wiebenga A."/>
            <person name="De vries R.P."/>
            <person name="Grigoriev I.V."/>
            <person name="Mortensen U.H."/>
            <person name="Andersen M.R."/>
            <person name="Baker S.E."/>
        </authorList>
    </citation>
    <scope>NUCLEOTIDE SEQUENCE</scope>
    <source>
        <strain evidence="1">CBS 121060</strain>
    </source>
</reference>
<dbReference type="EMBL" id="KZ824983">
    <property type="protein sequence ID" value="RAH66312.1"/>
    <property type="molecule type" value="Genomic_DNA"/>
</dbReference>
<dbReference type="Proteomes" id="UP000249661">
    <property type="component" value="Unassembled WGS sequence"/>
</dbReference>
<gene>
    <name evidence="1" type="ORF">BO66DRAFT_183685</name>
</gene>
<accession>A0ACD1GYF9</accession>
<organism evidence="1 2">
    <name type="scientific">Aspergillus aculeatinus CBS 121060</name>
    <dbReference type="NCBI Taxonomy" id="1448322"/>
    <lineage>
        <taxon>Eukaryota</taxon>
        <taxon>Fungi</taxon>
        <taxon>Dikarya</taxon>
        <taxon>Ascomycota</taxon>
        <taxon>Pezizomycotina</taxon>
        <taxon>Eurotiomycetes</taxon>
        <taxon>Eurotiomycetidae</taxon>
        <taxon>Eurotiales</taxon>
        <taxon>Aspergillaceae</taxon>
        <taxon>Aspergillus</taxon>
        <taxon>Aspergillus subgen. Circumdati</taxon>
    </lineage>
</organism>
<proteinExistence type="predicted"/>
<evidence type="ECO:0000313" key="2">
    <source>
        <dbReference type="Proteomes" id="UP000249661"/>
    </source>
</evidence>
<name>A0ACD1GYF9_9EURO</name>